<name>A0A1G8DTQ3_9FLAO</name>
<dbReference type="RefSeq" id="WP_089853659.1">
    <property type="nucleotide sequence ID" value="NZ_FNDW01000001.1"/>
</dbReference>
<sequence>MDIGISIYHVEKGDTLQSVAEKLGIPAEILKRYHNTYCNLKNLIGHDLNGIHEIMLPSSDKIVEYKKSQKQKEICQIFLPFYLTKDFYATKYEVSESFEQPEEENVKITYSVFVRLREDFNKGFIAEVEASDFKKNEQSPDDKISQLSLSCMKNISPIAFRIPAQGKITGFYDHKVIVKRFENRRSALNDFFIGEVSDDYLNAFYENLKSENDLLEQFSSSLLYQALFPEMNWFQSKKDWKDYYYIVPDSFPVKCHFHTEYNFENLNYIEIIIKGKIIEDCSLQELLKGVKIDEFPREQANGEIELKYTFHKESKQLTKVEAGIILLDKENLYQKHSILITAK</sequence>
<dbReference type="OrthoDB" id="1246696at2"/>
<dbReference type="Proteomes" id="UP000198869">
    <property type="component" value="Unassembled WGS sequence"/>
</dbReference>
<evidence type="ECO:0008006" key="3">
    <source>
        <dbReference type="Google" id="ProtNLM"/>
    </source>
</evidence>
<proteinExistence type="predicted"/>
<dbReference type="STRING" id="311334.SAMN05421846_101307"/>
<protein>
    <recommendedName>
        <fullName evidence="3">LysM domain-containing protein</fullName>
    </recommendedName>
</protein>
<keyword evidence="2" id="KW-1185">Reference proteome</keyword>
<evidence type="ECO:0000313" key="1">
    <source>
        <dbReference type="EMBL" id="SDH61067.1"/>
    </source>
</evidence>
<reference evidence="2" key="1">
    <citation type="submission" date="2016-10" db="EMBL/GenBank/DDBJ databases">
        <authorList>
            <person name="Varghese N."/>
            <person name="Submissions S."/>
        </authorList>
    </citation>
    <scope>NUCLEOTIDE SEQUENCE [LARGE SCALE GENOMIC DNA]</scope>
    <source>
        <strain evidence="2">DSM 17071</strain>
    </source>
</reference>
<accession>A0A1G8DTQ3</accession>
<dbReference type="EMBL" id="FNDW01000001">
    <property type="protein sequence ID" value="SDH61067.1"/>
    <property type="molecule type" value="Genomic_DNA"/>
</dbReference>
<gene>
    <name evidence="1" type="ORF">SAMN05421846_101307</name>
</gene>
<dbReference type="AlphaFoldDB" id="A0A1G8DTQ3"/>
<evidence type="ECO:0000313" key="2">
    <source>
        <dbReference type="Proteomes" id="UP000198869"/>
    </source>
</evidence>
<organism evidence="1 2">
    <name type="scientific">Chryseobacterium taeanense</name>
    <dbReference type="NCBI Taxonomy" id="311334"/>
    <lineage>
        <taxon>Bacteria</taxon>
        <taxon>Pseudomonadati</taxon>
        <taxon>Bacteroidota</taxon>
        <taxon>Flavobacteriia</taxon>
        <taxon>Flavobacteriales</taxon>
        <taxon>Weeksellaceae</taxon>
        <taxon>Chryseobacterium group</taxon>
        <taxon>Chryseobacterium</taxon>
    </lineage>
</organism>